<dbReference type="EMBL" id="UINC01002762">
    <property type="protein sequence ID" value="SVA00041.1"/>
    <property type="molecule type" value="Genomic_DNA"/>
</dbReference>
<feature type="domain" description="ComEC/Rec2-related protein" evidence="7">
    <location>
        <begin position="182"/>
        <end position="435"/>
    </location>
</feature>
<keyword evidence="5 6" id="KW-0472">Membrane</keyword>
<organism evidence="8">
    <name type="scientific">marine metagenome</name>
    <dbReference type="NCBI Taxonomy" id="408172"/>
    <lineage>
        <taxon>unclassified sequences</taxon>
        <taxon>metagenomes</taxon>
        <taxon>ecological metagenomes</taxon>
    </lineage>
</organism>
<name>A0A381S9Q7_9ZZZZ</name>
<dbReference type="InterPro" id="IPR052159">
    <property type="entry name" value="Competence_DNA_uptake"/>
</dbReference>
<feature type="transmembrane region" description="Helical" evidence="6">
    <location>
        <begin position="391"/>
        <end position="409"/>
    </location>
</feature>
<evidence type="ECO:0000256" key="3">
    <source>
        <dbReference type="ARBA" id="ARBA00022692"/>
    </source>
</evidence>
<sequence>MVGVLAGVLLAHPLDPPTLLVVGVLATAWRMLGGRTLFVLVLALGLLAGASADRAWRGSSDPRRGPVSGIVRLLSDPRPLPGGGWRAEVRLDGHRYDAEFPPRATSVGDLLAGEGIVVAGDLDGDPWRWQRIRHVEGTLEVASVDRILPAGPLHRLANALRRTLGRGTAPLPPEQASLLTGLVLGDDRAQDGRTADDFRAAGLGHLLAVSGQNVALVVAAAGPLLRRLRFRTRLPTTFLLLAFFALVTRFEPSVLRATVMAGGSATIAARGREADGLRLLSLTVVGLLLVDPLLVHRAAFQLSVAACAGILLGSSTLADLLPGPRPLREAAAVTLAAQSAVAPLLLLLFGPVPVAALPANLLAAPVAGPLMVWGLTGGLLAGVVGPPLDGLLHLPSGFGLGWIGGMAAWAGRHPIGLLGGPAALATSALVAGAVLCARRSARRAGHLALLLLGVILVASAHSAWTSVPGTGAAGGLRILDEAGTVIVVDEFRSAERLLADLRRSGVRAPSLFVFRAAIPPEVADALGERFPGVGLWGPPGSTGALSPPPGTVIRVGGESWQVDPLGGHLTVRRRPEP</sequence>
<dbReference type="NCBIfam" id="TIGR00360">
    <property type="entry name" value="ComEC_N-term"/>
    <property type="match status" value="1"/>
</dbReference>
<comment type="subcellular location">
    <subcellularLocation>
        <location evidence="1">Cell membrane</location>
        <topology evidence="1">Multi-pass membrane protein</topology>
    </subcellularLocation>
</comment>
<evidence type="ECO:0000256" key="5">
    <source>
        <dbReference type="ARBA" id="ARBA00023136"/>
    </source>
</evidence>
<feature type="transmembrane region" description="Helical" evidence="6">
    <location>
        <begin position="298"/>
        <end position="318"/>
    </location>
</feature>
<feature type="transmembrane region" description="Helical" evidence="6">
    <location>
        <begin position="444"/>
        <end position="464"/>
    </location>
</feature>
<feature type="transmembrane region" description="Helical" evidence="6">
    <location>
        <begin position="362"/>
        <end position="384"/>
    </location>
</feature>
<dbReference type="PANTHER" id="PTHR30619">
    <property type="entry name" value="DNA INTERNALIZATION/COMPETENCE PROTEIN COMEC/REC2"/>
    <property type="match status" value="1"/>
</dbReference>
<keyword evidence="4 6" id="KW-1133">Transmembrane helix</keyword>
<evidence type="ECO:0000256" key="4">
    <source>
        <dbReference type="ARBA" id="ARBA00022989"/>
    </source>
</evidence>
<evidence type="ECO:0000256" key="1">
    <source>
        <dbReference type="ARBA" id="ARBA00004651"/>
    </source>
</evidence>
<protein>
    <recommendedName>
        <fullName evidence="7">ComEC/Rec2-related protein domain-containing protein</fullName>
    </recommendedName>
</protein>
<dbReference type="InterPro" id="IPR004477">
    <property type="entry name" value="ComEC_N"/>
</dbReference>
<keyword evidence="3 6" id="KW-0812">Transmembrane</keyword>
<keyword evidence="2" id="KW-1003">Cell membrane</keyword>
<evidence type="ECO:0000313" key="8">
    <source>
        <dbReference type="EMBL" id="SVA00041.1"/>
    </source>
</evidence>
<evidence type="ECO:0000259" key="7">
    <source>
        <dbReference type="Pfam" id="PF03772"/>
    </source>
</evidence>
<dbReference type="GO" id="GO:0005886">
    <property type="term" value="C:plasma membrane"/>
    <property type="evidence" value="ECO:0007669"/>
    <property type="project" value="UniProtKB-SubCell"/>
</dbReference>
<feature type="transmembrane region" description="Helical" evidence="6">
    <location>
        <begin position="234"/>
        <end position="250"/>
    </location>
</feature>
<feature type="transmembrane region" description="Helical" evidence="6">
    <location>
        <begin position="415"/>
        <end position="437"/>
    </location>
</feature>
<feature type="transmembrane region" description="Helical" evidence="6">
    <location>
        <begin position="330"/>
        <end position="350"/>
    </location>
</feature>
<dbReference type="AlphaFoldDB" id="A0A381S9Q7"/>
<proteinExistence type="predicted"/>
<evidence type="ECO:0000256" key="6">
    <source>
        <dbReference type="SAM" id="Phobius"/>
    </source>
</evidence>
<accession>A0A381S9Q7</accession>
<reference evidence="8" key="1">
    <citation type="submission" date="2018-05" db="EMBL/GenBank/DDBJ databases">
        <authorList>
            <person name="Lanie J.A."/>
            <person name="Ng W.-L."/>
            <person name="Kazmierczak K.M."/>
            <person name="Andrzejewski T.M."/>
            <person name="Davidsen T.M."/>
            <person name="Wayne K.J."/>
            <person name="Tettelin H."/>
            <person name="Glass J.I."/>
            <person name="Rusch D."/>
            <person name="Podicherti R."/>
            <person name="Tsui H.-C.T."/>
            <person name="Winkler M.E."/>
        </authorList>
    </citation>
    <scope>NUCLEOTIDE SEQUENCE</scope>
</reference>
<evidence type="ECO:0000256" key="2">
    <source>
        <dbReference type="ARBA" id="ARBA00022475"/>
    </source>
</evidence>
<dbReference type="Pfam" id="PF03772">
    <property type="entry name" value="Competence"/>
    <property type="match status" value="1"/>
</dbReference>
<dbReference type="PANTHER" id="PTHR30619:SF7">
    <property type="entry name" value="BETA-LACTAMASE DOMAIN PROTEIN"/>
    <property type="match status" value="1"/>
</dbReference>
<gene>
    <name evidence="8" type="ORF">METZ01_LOCUS52895</name>
</gene>